<comment type="pathway">
    <text evidence="1">Cofactor biosynthesis; adenosylcobalamin biosynthesis.</text>
</comment>
<keyword evidence="5" id="KW-1185">Reference proteome</keyword>
<comment type="caution">
    <text evidence="4">The sequence shown here is derived from an EMBL/GenBank/DDBJ whole genome shotgun (WGS) entry which is preliminary data.</text>
</comment>
<dbReference type="PANTHER" id="PTHR36925">
    <property type="entry name" value="COBALT-PRECORRIN-6A REDUCTASE"/>
    <property type="match status" value="1"/>
</dbReference>
<dbReference type="EC" id="1.3.1.106" evidence="4"/>
<dbReference type="InterPro" id="IPR003723">
    <property type="entry name" value="Precorrin-6x_reduct"/>
</dbReference>
<evidence type="ECO:0000256" key="1">
    <source>
        <dbReference type="ARBA" id="ARBA00004953"/>
    </source>
</evidence>
<evidence type="ECO:0000313" key="5">
    <source>
        <dbReference type="Proteomes" id="UP000631694"/>
    </source>
</evidence>
<dbReference type="Proteomes" id="UP000631694">
    <property type="component" value="Unassembled WGS sequence"/>
</dbReference>
<dbReference type="PROSITE" id="PS51014">
    <property type="entry name" value="COBK_CBIJ"/>
    <property type="match status" value="1"/>
</dbReference>
<keyword evidence="2" id="KW-0169">Cobalamin biosynthesis</keyword>
<organism evidence="4 5">
    <name type="scientific">Methylobrevis albus</name>
    <dbReference type="NCBI Taxonomy" id="2793297"/>
    <lineage>
        <taxon>Bacteria</taxon>
        <taxon>Pseudomonadati</taxon>
        <taxon>Pseudomonadota</taxon>
        <taxon>Alphaproteobacteria</taxon>
        <taxon>Hyphomicrobiales</taxon>
        <taxon>Pleomorphomonadaceae</taxon>
        <taxon>Methylobrevis</taxon>
    </lineage>
</organism>
<dbReference type="AlphaFoldDB" id="A0A931I2U5"/>
<accession>A0A931I2U5</accession>
<sequence>MTGWPAADDGRPPRILLLGGTAEADAIARDLSGRPGIAALISLAGRTAEPRPQALPTRVGGFGGADGLAAFLAAERIDLLVDATHPFAARISANAAAAAAATGVPLFRLARPAWQAEPGDRWTVVGDNAAAVAALGAAPRRVFLTIGRLGLADFAAAPQHHYLVRSIDPPEGGVPLPDHRLLLARGPFDAGAEAALIAAERIDVLVTKNSGGPLTYGKIVAARRLGLPVVLVAPPPPAGGRLFTTTAGLLAAVLAAVPAG</sequence>
<dbReference type="NCBIfam" id="NF005968">
    <property type="entry name" value="PRK08057.1-2"/>
    <property type="match status" value="1"/>
</dbReference>
<dbReference type="GO" id="GO:0016994">
    <property type="term" value="F:precorrin-6A reductase activity"/>
    <property type="evidence" value="ECO:0007669"/>
    <property type="project" value="InterPro"/>
</dbReference>
<dbReference type="RefSeq" id="WP_197310955.1">
    <property type="nucleotide sequence ID" value="NZ_JADZLT010000049.1"/>
</dbReference>
<protein>
    <submittedName>
        <fullName evidence="4">Cobalt-precorrin-6A reductase</fullName>
        <ecNumber evidence="4">1.3.1.106</ecNumber>
    </submittedName>
</protein>
<dbReference type="NCBIfam" id="TIGR00715">
    <property type="entry name" value="precor6x_red"/>
    <property type="match status" value="1"/>
</dbReference>
<dbReference type="Pfam" id="PF02571">
    <property type="entry name" value="CbiJ"/>
    <property type="match status" value="1"/>
</dbReference>
<evidence type="ECO:0000256" key="3">
    <source>
        <dbReference type="ARBA" id="ARBA00023002"/>
    </source>
</evidence>
<dbReference type="EMBL" id="JADZLT010000049">
    <property type="protein sequence ID" value="MBH0237891.1"/>
    <property type="molecule type" value="Genomic_DNA"/>
</dbReference>
<reference evidence="4" key="1">
    <citation type="submission" date="2020-12" db="EMBL/GenBank/DDBJ databases">
        <title>Methylobrevis albus sp. nov., isolated from fresh water lack sediment.</title>
        <authorList>
            <person name="Zou Q."/>
        </authorList>
    </citation>
    <scope>NUCLEOTIDE SEQUENCE</scope>
    <source>
        <strain evidence="4">L22</strain>
    </source>
</reference>
<dbReference type="PANTHER" id="PTHR36925:SF1">
    <property type="entry name" value="COBALT-PRECORRIN-6A REDUCTASE"/>
    <property type="match status" value="1"/>
</dbReference>
<keyword evidence="3 4" id="KW-0560">Oxidoreductase</keyword>
<evidence type="ECO:0000313" key="4">
    <source>
        <dbReference type="EMBL" id="MBH0237891.1"/>
    </source>
</evidence>
<evidence type="ECO:0000256" key="2">
    <source>
        <dbReference type="ARBA" id="ARBA00022573"/>
    </source>
</evidence>
<proteinExistence type="predicted"/>
<dbReference type="GO" id="GO:0009236">
    <property type="term" value="P:cobalamin biosynthetic process"/>
    <property type="evidence" value="ECO:0007669"/>
    <property type="project" value="UniProtKB-KW"/>
</dbReference>
<name>A0A931I2U5_9HYPH</name>
<gene>
    <name evidence="4" type="ORF">I5731_08670</name>
</gene>